<feature type="transmembrane region" description="Helical" evidence="1">
    <location>
        <begin position="33"/>
        <end position="51"/>
    </location>
</feature>
<dbReference type="EMBL" id="BK014730">
    <property type="protein sequence ID" value="DAD73134.1"/>
    <property type="molecule type" value="Genomic_DNA"/>
</dbReference>
<keyword evidence="1" id="KW-0812">Transmembrane</keyword>
<evidence type="ECO:0000256" key="1">
    <source>
        <dbReference type="SAM" id="Phobius"/>
    </source>
</evidence>
<accession>A0A8S5LT27</accession>
<feature type="transmembrane region" description="Helical" evidence="1">
    <location>
        <begin position="7"/>
        <end position="27"/>
    </location>
</feature>
<sequence>MALDGNKLRLIVIILYVLGLVSFIAAAFLFNQIIGFLTVGISLMLTVFILVRESEL</sequence>
<keyword evidence="1" id="KW-0472">Membrane</keyword>
<proteinExistence type="predicted"/>
<reference evidence="2" key="1">
    <citation type="journal article" date="2021" name="Proc. Natl. Acad. Sci. U.S.A.">
        <title>A Catalog of Tens of Thousands of Viruses from Human Metagenomes Reveals Hidden Associations with Chronic Diseases.</title>
        <authorList>
            <person name="Tisza M.J."/>
            <person name="Buck C.B."/>
        </authorList>
    </citation>
    <scope>NUCLEOTIDE SEQUENCE</scope>
    <source>
        <strain evidence="2">CtRRO23</strain>
    </source>
</reference>
<name>A0A8S5LT27_9CAUD</name>
<protein>
    <submittedName>
        <fullName evidence="2">Uncharacterized protein</fullName>
    </submittedName>
</protein>
<organism evidence="2">
    <name type="scientific">Siphoviridae sp. ctRRO23</name>
    <dbReference type="NCBI Taxonomy" id="2826334"/>
    <lineage>
        <taxon>Viruses</taxon>
        <taxon>Duplodnaviria</taxon>
        <taxon>Heunggongvirae</taxon>
        <taxon>Uroviricota</taxon>
        <taxon>Caudoviricetes</taxon>
    </lineage>
</organism>
<evidence type="ECO:0000313" key="2">
    <source>
        <dbReference type="EMBL" id="DAD73134.1"/>
    </source>
</evidence>
<keyword evidence="1" id="KW-1133">Transmembrane helix</keyword>